<evidence type="ECO:0000313" key="6">
    <source>
        <dbReference type="Proteomes" id="UP000642070"/>
    </source>
</evidence>
<dbReference type="SUPFAM" id="SSF46785">
    <property type="entry name" value="Winged helix' DNA-binding domain"/>
    <property type="match status" value="1"/>
</dbReference>
<keyword evidence="1" id="KW-0805">Transcription regulation</keyword>
<dbReference type="InterPro" id="IPR002577">
    <property type="entry name" value="HTH_HxlR"/>
</dbReference>
<dbReference type="EMBL" id="BMPI01000026">
    <property type="protein sequence ID" value="GGM43763.1"/>
    <property type="molecule type" value="Genomic_DNA"/>
</dbReference>
<reference evidence="5" key="2">
    <citation type="submission" date="2020-09" db="EMBL/GenBank/DDBJ databases">
        <authorList>
            <person name="Sun Q."/>
            <person name="Ohkuma M."/>
        </authorList>
    </citation>
    <scope>NUCLEOTIDE SEQUENCE</scope>
    <source>
        <strain evidence="5">JCM 19831</strain>
    </source>
</reference>
<dbReference type="Pfam" id="PF01638">
    <property type="entry name" value="HxlR"/>
    <property type="match status" value="1"/>
</dbReference>
<dbReference type="InterPro" id="IPR036388">
    <property type="entry name" value="WH-like_DNA-bd_sf"/>
</dbReference>
<gene>
    <name evidence="5" type="ORF">GCM10007977_051680</name>
</gene>
<reference evidence="5" key="1">
    <citation type="journal article" date="2014" name="Int. J. Syst. Evol. Microbiol.">
        <title>Complete genome sequence of Corynebacterium casei LMG S-19264T (=DSM 44701T), isolated from a smear-ripened cheese.</title>
        <authorList>
            <consortium name="US DOE Joint Genome Institute (JGI-PGF)"/>
            <person name="Walter F."/>
            <person name="Albersmeier A."/>
            <person name="Kalinowski J."/>
            <person name="Ruckert C."/>
        </authorList>
    </citation>
    <scope>NUCLEOTIDE SEQUENCE</scope>
    <source>
        <strain evidence="5">JCM 19831</strain>
    </source>
</reference>
<feature type="domain" description="HTH hxlR-type" evidence="4">
    <location>
        <begin position="21"/>
        <end position="119"/>
    </location>
</feature>
<accession>A0A917TZJ3</accession>
<evidence type="ECO:0000313" key="5">
    <source>
        <dbReference type="EMBL" id="GGM43763.1"/>
    </source>
</evidence>
<evidence type="ECO:0000256" key="1">
    <source>
        <dbReference type="ARBA" id="ARBA00023015"/>
    </source>
</evidence>
<dbReference type="InterPro" id="IPR036390">
    <property type="entry name" value="WH_DNA-bd_sf"/>
</dbReference>
<keyword evidence="2" id="KW-0238">DNA-binding</keyword>
<dbReference type="PANTHER" id="PTHR33204:SF39">
    <property type="entry name" value="TRANSCRIPTIONAL REGULATORY PROTEIN"/>
    <property type="match status" value="1"/>
</dbReference>
<dbReference type="RefSeq" id="WP_190252514.1">
    <property type="nucleotide sequence ID" value="NZ_BMPI01000026.1"/>
</dbReference>
<dbReference type="AlphaFoldDB" id="A0A917TZJ3"/>
<sequence>MDLELLLPPGATVTETMKTICPLRDTLDRIGDRWTVIVVVLLRRGPLRFTELRKAAEGISQRMLTHTLRALERDGLVTRTVYASVPPRVEYALTAVGEELTGPLTGLLHWSVRHQESVLASRAAYDGGSAEGSGPVRAGG</sequence>
<dbReference type="Gene3D" id="1.10.10.10">
    <property type="entry name" value="Winged helix-like DNA-binding domain superfamily/Winged helix DNA-binding domain"/>
    <property type="match status" value="1"/>
</dbReference>
<comment type="caution">
    <text evidence="5">The sequence shown here is derived from an EMBL/GenBank/DDBJ whole genome shotgun (WGS) entry which is preliminary data.</text>
</comment>
<organism evidence="5 6">
    <name type="scientific">Dactylosporangium sucinum</name>
    <dbReference type="NCBI Taxonomy" id="1424081"/>
    <lineage>
        <taxon>Bacteria</taxon>
        <taxon>Bacillati</taxon>
        <taxon>Actinomycetota</taxon>
        <taxon>Actinomycetes</taxon>
        <taxon>Micromonosporales</taxon>
        <taxon>Micromonosporaceae</taxon>
        <taxon>Dactylosporangium</taxon>
    </lineage>
</organism>
<keyword evidence="6" id="KW-1185">Reference proteome</keyword>
<dbReference type="PROSITE" id="PS51118">
    <property type="entry name" value="HTH_HXLR"/>
    <property type="match status" value="1"/>
</dbReference>
<proteinExistence type="predicted"/>
<dbReference type="GO" id="GO:0003677">
    <property type="term" value="F:DNA binding"/>
    <property type="evidence" value="ECO:0007669"/>
    <property type="project" value="UniProtKB-KW"/>
</dbReference>
<evidence type="ECO:0000256" key="3">
    <source>
        <dbReference type="ARBA" id="ARBA00023163"/>
    </source>
</evidence>
<dbReference type="Proteomes" id="UP000642070">
    <property type="component" value="Unassembled WGS sequence"/>
</dbReference>
<protein>
    <submittedName>
        <fullName evidence="5">Transcriptional regulator</fullName>
    </submittedName>
</protein>
<name>A0A917TZJ3_9ACTN</name>
<evidence type="ECO:0000259" key="4">
    <source>
        <dbReference type="PROSITE" id="PS51118"/>
    </source>
</evidence>
<keyword evidence="3" id="KW-0804">Transcription</keyword>
<dbReference type="PANTHER" id="PTHR33204">
    <property type="entry name" value="TRANSCRIPTIONAL REGULATOR, MARR FAMILY"/>
    <property type="match status" value="1"/>
</dbReference>
<evidence type="ECO:0000256" key="2">
    <source>
        <dbReference type="ARBA" id="ARBA00023125"/>
    </source>
</evidence>